<organism evidence="3 4">
    <name type="scientific">Sinomonas terricola</name>
    <dbReference type="NCBI Taxonomy" id="3110330"/>
    <lineage>
        <taxon>Bacteria</taxon>
        <taxon>Bacillati</taxon>
        <taxon>Actinomycetota</taxon>
        <taxon>Actinomycetes</taxon>
        <taxon>Micrococcales</taxon>
        <taxon>Micrococcaceae</taxon>
        <taxon>Sinomonas</taxon>
    </lineage>
</organism>
<dbReference type="RefSeq" id="WP_323278309.1">
    <property type="nucleotide sequence ID" value="NZ_JAYGGQ010000004.1"/>
</dbReference>
<name>A0ABU5T478_9MICC</name>
<evidence type="ECO:0000256" key="1">
    <source>
        <dbReference type="SAM" id="MobiDB-lite"/>
    </source>
</evidence>
<dbReference type="PANTHER" id="PTHR24637">
    <property type="entry name" value="COLLAGEN"/>
    <property type="match status" value="1"/>
</dbReference>
<keyword evidence="2" id="KW-1133">Transmembrane helix</keyword>
<evidence type="ECO:0000256" key="2">
    <source>
        <dbReference type="SAM" id="Phobius"/>
    </source>
</evidence>
<feature type="compositionally biased region" description="Low complexity" evidence="1">
    <location>
        <begin position="134"/>
        <end position="159"/>
    </location>
</feature>
<keyword evidence="2" id="KW-0472">Membrane</keyword>
<proteinExistence type="predicted"/>
<evidence type="ECO:0000313" key="4">
    <source>
        <dbReference type="Proteomes" id="UP001304769"/>
    </source>
</evidence>
<keyword evidence="4" id="KW-1185">Reference proteome</keyword>
<protein>
    <submittedName>
        <fullName evidence="3">Collagen-like protein</fullName>
    </submittedName>
</protein>
<dbReference type="Pfam" id="PF01391">
    <property type="entry name" value="Collagen"/>
    <property type="match status" value="1"/>
</dbReference>
<feature type="compositionally biased region" description="Polar residues" evidence="1">
    <location>
        <begin position="195"/>
        <end position="220"/>
    </location>
</feature>
<comment type="caution">
    <text evidence="3">The sequence shown here is derived from an EMBL/GenBank/DDBJ whole genome shotgun (WGS) entry which is preliminary data.</text>
</comment>
<dbReference type="PANTHER" id="PTHR24637:SF428">
    <property type="entry name" value="SCAVENGER RECEPTOR CLASS A MEMBER 3"/>
    <property type="match status" value="1"/>
</dbReference>
<feature type="region of interest" description="Disordered" evidence="1">
    <location>
        <begin position="94"/>
        <end position="220"/>
    </location>
</feature>
<keyword evidence="2" id="KW-0812">Transmembrane</keyword>
<feature type="transmembrane region" description="Helical" evidence="2">
    <location>
        <begin position="30"/>
        <end position="51"/>
    </location>
</feature>
<reference evidence="3 4" key="1">
    <citation type="submission" date="2023-12" db="EMBL/GenBank/DDBJ databases">
        <title>Sinomonas terricola sp. nov, isolated from litchi orchard soil in Guangdong, PR China.</title>
        <authorList>
            <person name="Jiaxin W."/>
            <person name="Yang Z."/>
            <person name="Honghui Z."/>
        </authorList>
    </citation>
    <scope>NUCLEOTIDE SEQUENCE [LARGE SCALE GENOMIC DNA]</scope>
    <source>
        <strain evidence="3 4">JGH33</strain>
    </source>
</reference>
<evidence type="ECO:0000313" key="3">
    <source>
        <dbReference type="EMBL" id="MEA5454464.1"/>
    </source>
</evidence>
<accession>A0ABU5T478</accession>
<dbReference type="Proteomes" id="UP001304769">
    <property type="component" value="Unassembled WGS sequence"/>
</dbReference>
<sequence length="220" mass="21683">MTAESEWNESLAWQESDLSRRNRAMRRRNLLLVAAAIAAVLFGLAAAWLAVDNQRLAAAQTAEKQSLAQEFAAACQRDDFADTTAGRNICRKAQDVAQSPAPGPAGPAGRDGIDGKDGAQGPAGAPGTPGPQGSPGAQGPAGADGATGQQGPPGQQGAAGPPGPQGGPGPAGATGPPGPAGPAPASFTFVDASGRTYTCTPDPPGSTTYTCTANSLIGGK</sequence>
<dbReference type="InterPro" id="IPR008160">
    <property type="entry name" value="Collagen"/>
</dbReference>
<dbReference type="EMBL" id="JAYGGQ010000004">
    <property type="protein sequence ID" value="MEA5454464.1"/>
    <property type="molecule type" value="Genomic_DNA"/>
</dbReference>
<gene>
    <name evidence="3" type="ORF">SPF06_07000</name>
</gene>